<feature type="transmembrane region" description="Helical" evidence="1">
    <location>
        <begin position="67"/>
        <end position="85"/>
    </location>
</feature>
<name>A0A4R6IP22_9SPHI</name>
<evidence type="ECO:0000256" key="1">
    <source>
        <dbReference type="SAM" id="Phobius"/>
    </source>
</evidence>
<evidence type="ECO:0000313" key="3">
    <source>
        <dbReference type="Proteomes" id="UP000295499"/>
    </source>
</evidence>
<sequence length="195" mass="22278">MDIQEEWDSLNAEFEHNSIADQIMLKKRSTGVYETTLKHLKYKLYWVFGLCLLPLSLALLNSGSLQVLLLGAFAAFLFAAVAMAMKLKSLPAQLNYSKVTSSLLKERIRLINEILRFERYWGYIFIPIAAPIGIIASRLVKRNDFSLVFNSDNWFYLVPVCVFLAVAGIFLGAKMNRFAFGTYLDKLREYAEQLS</sequence>
<dbReference type="Proteomes" id="UP000295499">
    <property type="component" value="Unassembled WGS sequence"/>
</dbReference>
<feature type="transmembrane region" description="Helical" evidence="1">
    <location>
        <begin position="120"/>
        <end position="139"/>
    </location>
</feature>
<organism evidence="2 3">
    <name type="scientific">Pedobacter duraquae</name>
    <dbReference type="NCBI Taxonomy" id="425511"/>
    <lineage>
        <taxon>Bacteria</taxon>
        <taxon>Pseudomonadati</taxon>
        <taxon>Bacteroidota</taxon>
        <taxon>Sphingobacteriia</taxon>
        <taxon>Sphingobacteriales</taxon>
        <taxon>Sphingobacteriaceae</taxon>
        <taxon>Pedobacter</taxon>
    </lineage>
</organism>
<accession>A0A4R6IP22</accession>
<gene>
    <name evidence="2" type="ORF">CLV32_0223</name>
</gene>
<evidence type="ECO:0000313" key="2">
    <source>
        <dbReference type="EMBL" id="TDO23937.1"/>
    </source>
</evidence>
<protein>
    <submittedName>
        <fullName evidence="2">Uncharacterized protein</fullName>
    </submittedName>
</protein>
<reference evidence="2 3" key="1">
    <citation type="submission" date="2019-03" db="EMBL/GenBank/DDBJ databases">
        <title>Genomic Encyclopedia of Archaeal and Bacterial Type Strains, Phase II (KMG-II): from individual species to whole genera.</title>
        <authorList>
            <person name="Goeker M."/>
        </authorList>
    </citation>
    <scope>NUCLEOTIDE SEQUENCE [LARGE SCALE GENOMIC DNA]</scope>
    <source>
        <strain evidence="2 3">DSM 19034</strain>
    </source>
</reference>
<dbReference type="EMBL" id="SNWM01000001">
    <property type="protein sequence ID" value="TDO23937.1"/>
    <property type="molecule type" value="Genomic_DNA"/>
</dbReference>
<dbReference type="RefSeq" id="WP_133551515.1">
    <property type="nucleotide sequence ID" value="NZ_SNWM01000001.1"/>
</dbReference>
<keyword evidence="3" id="KW-1185">Reference proteome</keyword>
<feature type="transmembrane region" description="Helical" evidence="1">
    <location>
        <begin position="44"/>
        <end position="61"/>
    </location>
</feature>
<keyword evidence="1" id="KW-0812">Transmembrane</keyword>
<keyword evidence="1" id="KW-1133">Transmembrane helix</keyword>
<comment type="caution">
    <text evidence="2">The sequence shown here is derived from an EMBL/GenBank/DDBJ whole genome shotgun (WGS) entry which is preliminary data.</text>
</comment>
<keyword evidence="1" id="KW-0472">Membrane</keyword>
<dbReference type="AlphaFoldDB" id="A0A4R6IP22"/>
<feature type="transmembrane region" description="Helical" evidence="1">
    <location>
        <begin position="154"/>
        <end position="173"/>
    </location>
</feature>
<proteinExistence type="predicted"/>